<keyword evidence="2" id="KW-1185">Reference proteome</keyword>
<accession>A0ACC3DV41</accession>
<feature type="non-terminal residue" evidence="1">
    <location>
        <position position="1"/>
    </location>
</feature>
<organism evidence="1 2">
    <name type="scientific">Coniosporium uncinatum</name>
    <dbReference type="NCBI Taxonomy" id="93489"/>
    <lineage>
        <taxon>Eukaryota</taxon>
        <taxon>Fungi</taxon>
        <taxon>Dikarya</taxon>
        <taxon>Ascomycota</taxon>
        <taxon>Pezizomycotina</taxon>
        <taxon>Dothideomycetes</taxon>
        <taxon>Dothideomycetes incertae sedis</taxon>
        <taxon>Coniosporium</taxon>
    </lineage>
</organism>
<protein>
    <submittedName>
        <fullName evidence="1">Uncharacterized protein</fullName>
    </submittedName>
</protein>
<proteinExistence type="predicted"/>
<comment type="caution">
    <text evidence="1">The sequence shown here is derived from an EMBL/GenBank/DDBJ whole genome shotgun (WGS) entry which is preliminary data.</text>
</comment>
<dbReference type="Proteomes" id="UP001186974">
    <property type="component" value="Unassembled WGS sequence"/>
</dbReference>
<name>A0ACC3DV41_9PEZI</name>
<dbReference type="EMBL" id="JAWDJW010000452">
    <property type="protein sequence ID" value="KAK3080672.1"/>
    <property type="molecule type" value="Genomic_DNA"/>
</dbReference>
<gene>
    <name evidence="1" type="ORF">LTS18_014246</name>
</gene>
<evidence type="ECO:0000313" key="1">
    <source>
        <dbReference type="EMBL" id="KAK3080672.1"/>
    </source>
</evidence>
<sequence>SELRDLFTLDESGKCMTHELLACDCGGMGNVAVPAEAIDDDVFIEGDDADEPQEVLDSDDELPAVGMIRASQLDWQEQERKSEEKKRSRTMQDSGKEMLALMQYLHIDGARFQGRQSVKTVQALGTPDSTPAFKAEPLIEPEKPHDNEEENSDTDTLCDEGLCETYADGTKKPRTDVNGRLISGRSDITDSELDELVEDKALLHCLKEEGGRIGFVFARTTS</sequence>
<reference evidence="1" key="1">
    <citation type="submission" date="2024-09" db="EMBL/GenBank/DDBJ databases">
        <title>Black Yeasts Isolated from many extreme environments.</title>
        <authorList>
            <person name="Coleine C."/>
            <person name="Stajich J.E."/>
            <person name="Selbmann L."/>
        </authorList>
    </citation>
    <scope>NUCLEOTIDE SEQUENCE</scope>
    <source>
        <strain evidence="1">CCFEE 5737</strain>
    </source>
</reference>
<evidence type="ECO:0000313" key="2">
    <source>
        <dbReference type="Proteomes" id="UP001186974"/>
    </source>
</evidence>